<dbReference type="AlphaFoldDB" id="A0A7V6DPY4"/>
<dbReference type="PANTHER" id="PTHR13136:SF11">
    <property type="entry name" value="TESTIS-EXPRESSED PROTEIN 30"/>
    <property type="match status" value="1"/>
</dbReference>
<dbReference type="InterPro" id="IPR026555">
    <property type="entry name" value="NSL3/Tex30"/>
</dbReference>
<dbReference type="SUPFAM" id="SSF53474">
    <property type="entry name" value="alpha/beta-Hydrolases"/>
    <property type="match status" value="1"/>
</dbReference>
<dbReference type="EMBL" id="DTGR01000132">
    <property type="protein sequence ID" value="HHS29624.1"/>
    <property type="molecule type" value="Genomic_DNA"/>
</dbReference>
<accession>A0A7V6DPY4</accession>
<dbReference type="PANTHER" id="PTHR13136">
    <property type="entry name" value="TESTIS DEVELOPMENT PROTEIN PRTD"/>
    <property type="match status" value="1"/>
</dbReference>
<evidence type="ECO:0000259" key="1">
    <source>
        <dbReference type="Pfam" id="PF20408"/>
    </source>
</evidence>
<dbReference type="Gene3D" id="3.40.50.1820">
    <property type="entry name" value="alpha/beta hydrolase"/>
    <property type="match status" value="1"/>
</dbReference>
<evidence type="ECO:0000313" key="2">
    <source>
        <dbReference type="EMBL" id="HHS29624.1"/>
    </source>
</evidence>
<dbReference type="InterPro" id="IPR029058">
    <property type="entry name" value="AB_hydrolase_fold"/>
</dbReference>
<proteinExistence type="predicted"/>
<reference evidence="2" key="1">
    <citation type="journal article" date="2020" name="mSystems">
        <title>Genome- and Community-Level Interaction Insights into Carbon Utilization and Element Cycling Functions of Hydrothermarchaeota in Hydrothermal Sediment.</title>
        <authorList>
            <person name="Zhou Z."/>
            <person name="Liu Y."/>
            <person name="Xu W."/>
            <person name="Pan J."/>
            <person name="Luo Z.H."/>
            <person name="Li M."/>
        </authorList>
    </citation>
    <scope>NUCLEOTIDE SEQUENCE [LARGE SCALE GENOMIC DNA]</scope>
    <source>
        <strain evidence="2">SpSt-767</strain>
    </source>
</reference>
<comment type="caution">
    <text evidence="2">The sequence shown here is derived from an EMBL/GenBank/DDBJ whole genome shotgun (WGS) entry which is preliminary data.</text>
</comment>
<feature type="domain" description="KANL3/Tex30 alpha/beta hydrolase-like" evidence="1">
    <location>
        <begin position="29"/>
        <end position="202"/>
    </location>
</feature>
<name>A0A7V6DPY4_9BACT</name>
<protein>
    <recommendedName>
        <fullName evidence="1">KANL3/Tex30 alpha/beta hydrolase-like domain-containing protein</fullName>
    </recommendedName>
</protein>
<gene>
    <name evidence="2" type="ORF">ENV52_07990</name>
</gene>
<sequence length="222" mass="24417">METRQVTLPLGPDRQFRAVLGIPRSATMDAMLILGHGANNTMDHPVIAGVHERLAREGLVMVRFNFPYAEEGRKSPDKDPVLEGAFRLVVEYITELEEFKGLELYLGGKSMGARVSAQIVAQDVGASGLVFLGYPLHPPGKPENLRDRPLYGLPCPALFIQGGQDPFCHLDLLGKVLSQMPVRSDLHVLPGRGHSYEAKGRPVAEEVLEEIVRVTLGWMDSL</sequence>
<dbReference type="Pfam" id="PF20408">
    <property type="entry name" value="Abhydrolase_11"/>
    <property type="match status" value="1"/>
</dbReference>
<dbReference type="InterPro" id="IPR046879">
    <property type="entry name" value="KANL3/Tex30_Abhydrolase"/>
</dbReference>
<organism evidence="2">
    <name type="scientific">Desulfobacca acetoxidans</name>
    <dbReference type="NCBI Taxonomy" id="60893"/>
    <lineage>
        <taxon>Bacteria</taxon>
        <taxon>Pseudomonadati</taxon>
        <taxon>Thermodesulfobacteriota</taxon>
        <taxon>Desulfobaccia</taxon>
        <taxon>Desulfobaccales</taxon>
        <taxon>Desulfobaccaceae</taxon>
        <taxon>Desulfobacca</taxon>
    </lineage>
</organism>